<sequence length="478" mass="50189">MHAVPRQAASRASSTSRAVSTFVCPSCANLTTGGPTRARLAATAATTTRSATTRHLSTTAHRRHAASTATSTSSPPPATPPTAGYARLTSRRLISIAGVDAARFLQGIVTSSTLNRTEGFYTGFLNATGRVLHDVFIYPDTLGVGVAGEAFIIEVDADQADTLLKHLKRYRLRSKFQIAPVDEDQCGVWQVWNDSPRGSGGGGGAFTENTSTTSTTTNTGSARRIILPDTRAPGLGHRILSTTPPADFTSELESLGLSPASDDLYRVRRYLHGVPEGQAEILREAALPLEANMDLMGGIDFRKGCYVGQELTIRTKHRGVVRKRILPCVLYPADTTTGGGDGVPPAPDKLEYYTAGGAAPSSSTTTTPTPTTTAESIPQGSAIVKAGARKGRGAGTWLRGVGNVGLALCRLQVMTDVELPGEAAAGGGGLAPFDPATEFVVKLEEDGGVQGAGSQVKIKAFVPPWLRQRLDEANASKH</sequence>
<protein>
    <recommendedName>
        <fullName evidence="5">Iron-sulfur cluster assembly factor IBA57 homolog, mitochondrial</fullName>
    </recommendedName>
</protein>
<feature type="compositionally biased region" description="Low complexity" evidence="6">
    <location>
        <begin position="356"/>
        <end position="374"/>
    </location>
</feature>
<accession>A0A9P8YFN6</accession>
<feature type="compositionally biased region" description="Low complexity" evidence="6">
    <location>
        <begin position="42"/>
        <end position="59"/>
    </location>
</feature>
<keyword evidence="9" id="KW-1185">Reference proteome</keyword>
<dbReference type="InterPro" id="IPR017703">
    <property type="entry name" value="YgfZ/GCV_T_CS"/>
</dbReference>
<dbReference type="PANTHER" id="PTHR22602">
    <property type="entry name" value="TRANSFERASE CAF17, MITOCHONDRIAL-RELATED"/>
    <property type="match status" value="1"/>
</dbReference>
<dbReference type="InterPro" id="IPR045179">
    <property type="entry name" value="YgfZ/GcvT"/>
</dbReference>
<comment type="caution">
    <text evidence="8">The sequence shown here is derived from an EMBL/GenBank/DDBJ whole genome shotgun (WGS) entry which is preliminary data.</text>
</comment>
<keyword evidence="3" id="KW-0496">Mitochondrion</keyword>
<dbReference type="GO" id="GO:0005759">
    <property type="term" value="C:mitochondrial matrix"/>
    <property type="evidence" value="ECO:0007669"/>
    <property type="project" value="UniProtKB-SubCell"/>
</dbReference>
<comment type="subcellular location">
    <subcellularLocation>
        <location evidence="1">Mitochondrion matrix</location>
    </subcellularLocation>
</comment>
<dbReference type="RefSeq" id="XP_046017242.1">
    <property type="nucleotide sequence ID" value="XM_046149570.1"/>
</dbReference>
<dbReference type="InterPro" id="IPR057460">
    <property type="entry name" value="CAF17_C"/>
</dbReference>
<evidence type="ECO:0000256" key="4">
    <source>
        <dbReference type="ARBA" id="ARBA00093447"/>
    </source>
</evidence>
<dbReference type="PANTHER" id="PTHR22602:SF0">
    <property type="entry name" value="TRANSFERASE CAF17, MITOCHONDRIAL-RELATED"/>
    <property type="match status" value="1"/>
</dbReference>
<evidence type="ECO:0000313" key="8">
    <source>
        <dbReference type="EMBL" id="KAH7038121.1"/>
    </source>
</evidence>
<evidence type="ECO:0000256" key="1">
    <source>
        <dbReference type="ARBA" id="ARBA00004305"/>
    </source>
</evidence>
<evidence type="ECO:0000256" key="3">
    <source>
        <dbReference type="ARBA" id="ARBA00023128"/>
    </source>
</evidence>
<dbReference type="Gene3D" id="3.30.1360.120">
    <property type="entry name" value="Probable tRNA modification gtpase trme, domain 1"/>
    <property type="match status" value="1"/>
</dbReference>
<dbReference type="EMBL" id="JAGTJQ010000002">
    <property type="protein sequence ID" value="KAH7038121.1"/>
    <property type="molecule type" value="Genomic_DNA"/>
</dbReference>
<gene>
    <name evidence="8" type="ORF">B0I36DRAFT_237964</name>
</gene>
<dbReference type="GO" id="GO:0016226">
    <property type="term" value="P:iron-sulfur cluster assembly"/>
    <property type="evidence" value="ECO:0007669"/>
    <property type="project" value="TreeGrafter"/>
</dbReference>
<proteinExistence type="inferred from homology"/>
<evidence type="ECO:0000256" key="2">
    <source>
        <dbReference type="ARBA" id="ARBA00022946"/>
    </source>
</evidence>
<feature type="region of interest" description="Disordered" evidence="6">
    <location>
        <begin position="42"/>
        <end position="84"/>
    </location>
</feature>
<feature type="region of interest" description="Disordered" evidence="6">
    <location>
        <begin position="356"/>
        <end position="375"/>
    </location>
</feature>
<evidence type="ECO:0000256" key="6">
    <source>
        <dbReference type="SAM" id="MobiDB-lite"/>
    </source>
</evidence>
<dbReference type="InterPro" id="IPR027266">
    <property type="entry name" value="TrmE/GcvT-like"/>
</dbReference>
<evidence type="ECO:0000256" key="5">
    <source>
        <dbReference type="ARBA" id="ARBA00093637"/>
    </source>
</evidence>
<dbReference type="GeneID" id="70179116"/>
<dbReference type="NCBIfam" id="TIGR03317">
    <property type="entry name" value="ygfZ_signature"/>
    <property type="match status" value="1"/>
</dbReference>
<feature type="compositionally biased region" description="Low complexity" evidence="6">
    <location>
        <begin position="207"/>
        <end position="219"/>
    </location>
</feature>
<evidence type="ECO:0000259" key="7">
    <source>
        <dbReference type="Pfam" id="PF25455"/>
    </source>
</evidence>
<dbReference type="Proteomes" id="UP000756346">
    <property type="component" value="Unassembled WGS sequence"/>
</dbReference>
<keyword evidence="2" id="KW-0809">Transit peptide</keyword>
<organism evidence="8 9">
    <name type="scientific">Microdochium trichocladiopsis</name>
    <dbReference type="NCBI Taxonomy" id="1682393"/>
    <lineage>
        <taxon>Eukaryota</taxon>
        <taxon>Fungi</taxon>
        <taxon>Dikarya</taxon>
        <taxon>Ascomycota</taxon>
        <taxon>Pezizomycotina</taxon>
        <taxon>Sordariomycetes</taxon>
        <taxon>Xylariomycetidae</taxon>
        <taxon>Xylariales</taxon>
        <taxon>Microdochiaceae</taxon>
        <taxon>Microdochium</taxon>
    </lineage>
</organism>
<dbReference type="AlphaFoldDB" id="A0A9P8YFN6"/>
<evidence type="ECO:0000313" key="9">
    <source>
        <dbReference type="Proteomes" id="UP000756346"/>
    </source>
</evidence>
<comment type="similarity">
    <text evidence="4">Belongs to the GcvT family. CAF17/IBA57 subfamily.</text>
</comment>
<dbReference type="SUPFAM" id="SSF103025">
    <property type="entry name" value="Folate-binding domain"/>
    <property type="match status" value="1"/>
</dbReference>
<feature type="domain" description="CAF17 C-terminal" evidence="7">
    <location>
        <begin position="372"/>
        <end position="419"/>
    </location>
</feature>
<dbReference type="OrthoDB" id="191995at2759"/>
<reference evidence="8" key="1">
    <citation type="journal article" date="2021" name="Nat. Commun.">
        <title>Genetic determinants of endophytism in the Arabidopsis root mycobiome.</title>
        <authorList>
            <person name="Mesny F."/>
            <person name="Miyauchi S."/>
            <person name="Thiergart T."/>
            <person name="Pickel B."/>
            <person name="Atanasova L."/>
            <person name="Karlsson M."/>
            <person name="Huettel B."/>
            <person name="Barry K.W."/>
            <person name="Haridas S."/>
            <person name="Chen C."/>
            <person name="Bauer D."/>
            <person name="Andreopoulos W."/>
            <person name="Pangilinan J."/>
            <person name="LaButti K."/>
            <person name="Riley R."/>
            <person name="Lipzen A."/>
            <person name="Clum A."/>
            <person name="Drula E."/>
            <person name="Henrissat B."/>
            <person name="Kohler A."/>
            <person name="Grigoriev I.V."/>
            <person name="Martin F.M."/>
            <person name="Hacquard S."/>
        </authorList>
    </citation>
    <scope>NUCLEOTIDE SEQUENCE</scope>
    <source>
        <strain evidence="8">MPI-CAGE-CH-0230</strain>
    </source>
</reference>
<name>A0A9P8YFN6_9PEZI</name>
<feature type="region of interest" description="Disordered" evidence="6">
    <location>
        <begin position="199"/>
        <end position="219"/>
    </location>
</feature>
<dbReference type="Pfam" id="PF25455">
    <property type="entry name" value="Beta-barrel_CAF17_C"/>
    <property type="match status" value="1"/>
</dbReference>